<gene>
    <name evidence="6" type="ORF">H9911_08185</name>
</gene>
<dbReference type="InterPro" id="IPR036188">
    <property type="entry name" value="FAD/NAD-bd_sf"/>
</dbReference>
<dbReference type="Proteomes" id="UP000823897">
    <property type="component" value="Unassembled WGS sequence"/>
</dbReference>
<dbReference type="EMBL" id="DWUV01000153">
    <property type="protein sequence ID" value="HJD34500.1"/>
    <property type="molecule type" value="Genomic_DNA"/>
</dbReference>
<name>A0A9D2R343_9FIRM</name>
<dbReference type="AlphaFoldDB" id="A0A9D2R343"/>
<keyword evidence="2" id="KW-0285">Flavoprotein</keyword>
<organism evidence="6 7">
    <name type="scientific">Candidatus Mediterraneibacter tabaqchaliae</name>
    <dbReference type="NCBI Taxonomy" id="2838689"/>
    <lineage>
        <taxon>Bacteria</taxon>
        <taxon>Bacillati</taxon>
        <taxon>Bacillota</taxon>
        <taxon>Clostridia</taxon>
        <taxon>Lachnospirales</taxon>
        <taxon>Lachnospiraceae</taxon>
        <taxon>Mediterraneibacter</taxon>
    </lineage>
</organism>
<reference evidence="6" key="2">
    <citation type="submission" date="2021-04" db="EMBL/GenBank/DDBJ databases">
        <authorList>
            <person name="Gilroy R."/>
        </authorList>
    </citation>
    <scope>NUCLEOTIDE SEQUENCE</scope>
    <source>
        <strain evidence="6">ChiGjej3B3-11674</strain>
    </source>
</reference>
<accession>A0A9D2R343</accession>
<evidence type="ECO:0000259" key="4">
    <source>
        <dbReference type="Pfam" id="PF03486"/>
    </source>
</evidence>
<proteinExistence type="predicted"/>
<dbReference type="Gene3D" id="2.40.30.10">
    <property type="entry name" value="Translation factors"/>
    <property type="match status" value="1"/>
</dbReference>
<dbReference type="NCBIfam" id="TIGR00275">
    <property type="entry name" value="aminoacetone oxidase family FAD-binding enzyme"/>
    <property type="match status" value="1"/>
</dbReference>
<dbReference type="InterPro" id="IPR004792">
    <property type="entry name" value="BaiN-like"/>
</dbReference>
<feature type="domain" description="RsdA/BaiN/AoA(So)-like Rossmann fold-like" evidence="4">
    <location>
        <begin position="3"/>
        <end position="406"/>
    </location>
</feature>
<keyword evidence="3" id="KW-0274">FAD</keyword>
<dbReference type="Gene3D" id="1.10.8.260">
    <property type="entry name" value="HI0933 insert domain-like"/>
    <property type="match status" value="1"/>
</dbReference>
<feature type="domain" description="RsdA/BaiN/AoA(So)-like insert" evidence="5">
    <location>
        <begin position="192"/>
        <end position="353"/>
    </location>
</feature>
<comment type="cofactor">
    <cofactor evidence="1">
        <name>FAD</name>
        <dbReference type="ChEBI" id="CHEBI:57692"/>
    </cofactor>
</comment>
<dbReference type="InterPro" id="IPR023166">
    <property type="entry name" value="BaiN-like_dom_sf"/>
</dbReference>
<dbReference type="Pfam" id="PF22780">
    <property type="entry name" value="HI0933_like_1st"/>
    <property type="match status" value="1"/>
</dbReference>
<evidence type="ECO:0000256" key="3">
    <source>
        <dbReference type="ARBA" id="ARBA00022827"/>
    </source>
</evidence>
<evidence type="ECO:0000256" key="1">
    <source>
        <dbReference type="ARBA" id="ARBA00001974"/>
    </source>
</evidence>
<evidence type="ECO:0000256" key="2">
    <source>
        <dbReference type="ARBA" id="ARBA00022630"/>
    </source>
</evidence>
<dbReference type="SUPFAM" id="SSF160996">
    <property type="entry name" value="HI0933 insert domain-like"/>
    <property type="match status" value="1"/>
</dbReference>
<dbReference type="InterPro" id="IPR057661">
    <property type="entry name" value="RsdA/BaiN/AoA(So)_Rossmann"/>
</dbReference>
<dbReference type="PANTHER" id="PTHR42887:SF2">
    <property type="entry name" value="OS12G0638800 PROTEIN"/>
    <property type="match status" value="1"/>
</dbReference>
<dbReference type="Gene3D" id="3.50.50.60">
    <property type="entry name" value="FAD/NAD(P)-binding domain"/>
    <property type="match status" value="1"/>
</dbReference>
<comment type="caution">
    <text evidence="6">The sequence shown here is derived from an EMBL/GenBank/DDBJ whole genome shotgun (WGS) entry which is preliminary data.</text>
</comment>
<dbReference type="InterPro" id="IPR055178">
    <property type="entry name" value="RsdA/BaiN/AoA(So)-like_dom"/>
</dbReference>
<evidence type="ECO:0000313" key="6">
    <source>
        <dbReference type="EMBL" id="HJD34500.1"/>
    </source>
</evidence>
<dbReference type="Pfam" id="PF03486">
    <property type="entry name" value="HI0933_like"/>
    <property type="match status" value="1"/>
</dbReference>
<dbReference type="SUPFAM" id="SSF51905">
    <property type="entry name" value="FAD/NAD(P)-binding domain"/>
    <property type="match status" value="1"/>
</dbReference>
<reference evidence="6" key="1">
    <citation type="journal article" date="2021" name="PeerJ">
        <title>Extensive microbial diversity within the chicken gut microbiome revealed by metagenomics and culture.</title>
        <authorList>
            <person name="Gilroy R."/>
            <person name="Ravi A."/>
            <person name="Getino M."/>
            <person name="Pursley I."/>
            <person name="Horton D.L."/>
            <person name="Alikhan N.F."/>
            <person name="Baker D."/>
            <person name="Gharbi K."/>
            <person name="Hall N."/>
            <person name="Watson M."/>
            <person name="Adriaenssens E.M."/>
            <person name="Foster-Nyarko E."/>
            <person name="Jarju S."/>
            <person name="Secka A."/>
            <person name="Antonio M."/>
            <person name="Oren A."/>
            <person name="Chaudhuri R.R."/>
            <person name="La Ragione R."/>
            <person name="Hildebrand F."/>
            <person name="Pallen M.J."/>
        </authorList>
    </citation>
    <scope>NUCLEOTIDE SEQUENCE</scope>
    <source>
        <strain evidence="6">ChiGjej3B3-11674</strain>
    </source>
</reference>
<evidence type="ECO:0000313" key="7">
    <source>
        <dbReference type="Proteomes" id="UP000823897"/>
    </source>
</evidence>
<protein>
    <submittedName>
        <fullName evidence="6">NAD(P)/FAD-dependent oxidoreductase</fullName>
    </submittedName>
</protein>
<dbReference type="PANTHER" id="PTHR42887">
    <property type="entry name" value="OS12G0638800 PROTEIN"/>
    <property type="match status" value="1"/>
</dbReference>
<sequence>MSKILVVGGGAAGMMAAVTAARRGKNVLLLEKNEKLGKKLFITGKGRCNLTNSAEVEELFNAVVSNPKFLYSSFYSFTNDQVIGFFEELGVKTKVERGGRVFPESDHSSDVIRALEQEMKRLGVRISLRTEVKEILTEDGRAKGVRLSSGRMIAADAVIVATGGISYPSTGSTGDGYRFARECGHKVTDLSPALVPMEVKEWYAKELMGLSLRNIGIRITDGKKKLYEEFGEMLFTHYGVTGPVILSASSIVGKKLKEHPLTLHIDLKPALTEEQLDKRVLREFEANHNRQFKNAVDSLFPAKLRPVAIELSGIPEEKKVNEVTKEERLHFVRLIKDFSMTLTGLRGYHEAIITKGGVSVKEIDPGTMESKLVKGLYFAGEVLDLDAVTGGYNLQIAWSTGYLAGANAD</sequence>
<evidence type="ECO:0000259" key="5">
    <source>
        <dbReference type="Pfam" id="PF22780"/>
    </source>
</evidence>
<dbReference type="PRINTS" id="PR00411">
    <property type="entry name" value="PNDRDTASEI"/>
</dbReference>
<dbReference type="PRINTS" id="PR00368">
    <property type="entry name" value="FADPNR"/>
</dbReference>